<dbReference type="AlphaFoldDB" id="A0A371GTL0"/>
<comment type="similarity">
    <text evidence="2">Belongs to the RETICULATA family.</text>
</comment>
<keyword evidence="4" id="KW-0934">Plastid</keyword>
<dbReference type="OrthoDB" id="205639at2759"/>
<proteinExistence type="inferred from homology"/>
<keyword evidence="3" id="KW-0150">Chloroplast</keyword>
<organism evidence="11 12">
    <name type="scientific">Mucuna pruriens</name>
    <name type="common">Velvet bean</name>
    <name type="synonym">Dolichos pruriens</name>
    <dbReference type="NCBI Taxonomy" id="157652"/>
    <lineage>
        <taxon>Eukaryota</taxon>
        <taxon>Viridiplantae</taxon>
        <taxon>Streptophyta</taxon>
        <taxon>Embryophyta</taxon>
        <taxon>Tracheophyta</taxon>
        <taxon>Spermatophyta</taxon>
        <taxon>Magnoliopsida</taxon>
        <taxon>eudicotyledons</taxon>
        <taxon>Gunneridae</taxon>
        <taxon>Pentapetalae</taxon>
        <taxon>rosids</taxon>
        <taxon>fabids</taxon>
        <taxon>Fabales</taxon>
        <taxon>Fabaceae</taxon>
        <taxon>Papilionoideae</taxon>
        <taxon>50 kb inversion clade</taxon>
        <taxon>NPAAA clade</taxon>
        <taxon>indigoferoid/millettioid clade</taxon>
        <taxon>Phaseoleae</taxon>
        <taxon>Mucuna</taxon>
    </lineage>
</organism>
<feature type="region of interest" description="Disordered" evidence="9">
    <location>
        <begin position="108"/>
        <end position="137"/>
    </location>
</feature>
<feature type="compositionally biased region" description="Gly residues" evidence="9">
    <location>
        <begin position="109"/>
        <end position="125"/>
    </location>
</feature>
<keyword evidence="8 10" id="KW-0472">Membrane</keyword>
<keyword evidence="12" id="KW-1185">Reference proteome</keyword>
<evidence type="ECO:0000313" key="11">
    <source>
        <dbReference type="EMBL" id="RDX93882.1"/>
    </source>
</evidence>
<feature type="transmembrane region" description="Helical" evidence="10">
    <location>
        <begin position="204"/>
        <end position="222"/>
    </location>
</feature>
<evidence type="ECO:0000256" key="10">
    <source>
        <dbReference type="SAM" id="Phobius"/>
    </source>
</evidence>
<comment type="subcellular location">
    <subcellularLocation>
        <location evidence="1">Plastid</location>
        <location evidence="1">Chloroplast membrane</location>
        <topology evidence="1">Multi-pass membrane protein</topology>
    </subcellularLocation>
</comment>
<dbReference type="Pfam" id="PF11891">
    <property type="entry name" value="RETICULATA-like"/>
    <property type="match status" value="1"/>
</dbReference>
<reference evidence="11" key="1">
    <citation type="submission" date="2018-05" db="EMBL/GenBank/DDBJ databases">
        <title>Draft genome of Mucuna pruriens seed.</title>
        <authorList>
            <person name="Nnadi N.E."/>
            <person name="Vos R."/>
            <person name="Hasami M.H."/>
            <person name="Devisetty U.K."/>
            <person name="Aguiy J.C."/>
        </authorList>
    </citation>
    <scope>NUCLEOTIDE SEQUENCE [LARGE SCALE GENOMIC DNA]</scope>
    <source>
        <strain evidence="11">JCA_2017</strain>
    </source>
</reference>
<name>A0A371GTL0_MUCPR</name>
<dbReference type="PANTHER" id="PTHR31620:SF14">
    <property type="entry name" value="PROTEIN RETICULATA-RELATED 4, CHLOROPLASTIC"/>
    <property type="match status" value="1"/>
</dbReference>
<protein>
    <submittedName>
        <fullName evidence="11">Protein RETICULATA-RELATED 4, chloroplastic</fullName>
    </submittedName>
</protein>
<evidence type="ECO:0000256" key="1">
    <source>
        <dbReference type="ARBA" id="ARBA00004508"/>
    </source>
</evidence>
<evidence type="ECO:0000256" key="5">
    <source>
        <dbReference type="ARBA" id="ARBA00022692"/>
    </source>
</evidence>
<evidence type="ECO:0000256" key="4">
    <source>
        <dbReference type="ARBA" id="ARBA00022640"/>
    </source>
</evidence>
<keyword evidence="6" id="KW-0809">Transit peptide</keyword>
<gene>
    <name evidence="11" type="primary">RER4</name>
    <name evidence="11" type="ORF">CR513_23799</name>
</gene>
<dbReference type="Proteomes" id="UP000257109">
    <property type="component" value="Unassembled WGS sequence"/>
</dbReference>
<dbReference type="STRING" id="157652.A0A371GTL0"/>
<dbReference type="EMBL" id="QJKJ01004506">
    <property type="protein sequence ID" value="RDX93882.1"/>
    <property type="molecule type" value="Genomic_DNA"/>
</dbReference>
<evidence type="ECO:0000256" key="9">
    <source>
        <dbReference type="SAM" id="MobiDB-lite"/>
    </source>
</evidence>
<evidence type="ECO:0000256" key="8">
    <source>
        <dbReference type="ARBA" id="ARBA00023136"/>
    </source>
</evidence>
<feature type="transmembrane region" description="Helical" evidence="10">
    <location>
        <begin position="234"/>
        <end position="255"/>
    </location>
</feature>
<evidence type="ECO:0000256" key="2">
    <source>
        <dbReference type="ARBA" id="ARBA00010793"/>
    </source>
</evidence>
<dbReference type="GO" id="GO:0031969">
    <property type="term" value="C:chloroplast membrane"/>
    <property type="evidence" value="ECO:0007669"/>
    <property type="project" value="UniProtKB-SubCell"/>
</dbReference>
<accession>A0A371GTL0</accession>
<dbReference type="InterPro" id="IPR021825">
    <property type="entry name" value="RETICULATA-related"/>
</dbReference>
<feature type="non-terminal residue" evidence="11">
    <location>
        <position position="1"/>
    </location>
</feature>
<evidence type="ECO:0000256" key="3">
    <source>
        <dbReference type="ARBA" id="ARBA00022528"/>
    </source>
</evidence>
<evidence type="ECO:0000256" key="7">
    <source>
        <dbReference type="ARBA" id="ARBA00022989"/>
    </source>
</evidence>
<keyword evidence="7 10" id="KW-1133">Transmembrane helix</keyword>
<dbReference type="PANTHER" id="PTHR31620">
    <property type="entry name" value="PROTEIN RETICULATA-RELATED 2, CHLOROPLASTIC-RELATED"/>
    <property type="match status" value="1"/>
</dbReference>
<keyword evidence="5 10" id="KW-0812">Transmembrane</keyword>
<sequence>MLTHPINISFVYVVTKIKKSPAYRLPYHPSRLSLHFLTVTNYSLSQMAIASFSNLATHLFSHYNHPSLPTCSITTRHGTLILFSSKLKHCTFMSTHFLHSAASAISSAGDGGRSPGSGGGDGGGSGDDDEEEERDHNREEVMVALAEAGRSLESIPADLVAAVTAGRVPGSIVRRFFKLEESVVLRWLLKFGGFRERLLADELFLAKLLIECVVVIFTKAAAELERRKEKFTKELDFVVANVVTAIVTGFVLVWFPAPTVSLKPPLAVSAGPVAKLFYGCPDNAFQVALPGTSYTLLQRIGAIVRNGAKLFVVGTGASLVGISITNALINVQKAVNKTFVDKAENLPVISTSVTYGVYMVVISNLRYQVLAGIIEQRILEPLLHRNKLILTAAYFTIRTANTYWGSLLWVDFARWVGVQKIKD</sequence>
<evidence type="ECO:0000313" key="12">
    <source>
        <dbReference type="Proteomes" id="UP000257109"/>
    </source>
</evidence>
<comment type="caution">
    <text evidence="11">The sequence shown here is derived from an EMBL/GenBank/DDBJ whole genome shotgun (WGS) entry which is preliminary data.</text>
</comment>
<evidence type="ECO:0000256" key="6">
    <source>
        <dbReference type="ARBA" id="ARBA00022946"/>
    </source>
</evidence>